<gene>
    <name evidence="1" type="ORF">AFUS01_LOCUS39749</name>
</gene>
<accession>A0A8J2LX33</accession>
<keyword evidence="2" id="KW-1185">Reference proteome</keyword>
<name>A0A8J2LX33_9HEXA</name>
<reference evidence="1" key="1">
    <citation type="submission" date="2021-06" db="EMBL/GenBank/DDBJ databases">
        <authorList>
            <person name="Hodson N. C."/>
            <person name="Mongue J. A."/>
            <person name="Jaron S. K."/>
        </authorList>
    </citation>
    <scope>NUCLEOTIDE SEQUENCE</scope>
</reference>
<evidence type="ECO:0000313" key="1">
    <source>
        <dbReference type="EMBL" id="CAG7829911.1"/>
    </source>
</evidence>
<dbReference type="AlphaFoldDB" id="A0A8J2LX33"/>
<dbReference type="EMBL" id="CAJVCH010553434">
    <property type="protein sequence ID" value="CAG7829911.1"/>
    <property type="molecule type" value="Genomic_DNA"/>
</dbReference>
<evidence type="ECO:0000313" key="2">
    <source>
        <dbReference type="Proteomes" id="UP000708208"/>
    </source>
</evidence>
<comment type="caution">
    <text evidence="1">The sequence shown here is derived from an EMBL/GenBank/DDBJ whole genome shotgun (WGS) entry which is preliminary data.</text>
</comment>
<proteinExistence type="predicted"/>
<organism evidence="1 2">
    <name type="scientific">Allacma fusca</name>
    <dbReference type="NCBI Taxonomy" id="39272"/>
    <lineage>
        <taxon>Eukaryota</taxon>
        <taxon>Metazoa</taxon>
        <taxon>Ecdysozoa</taxon>
        <taxon>Arthropoda</taxon>
        <taxon>Hexapoda</taxon>
        <taxon>Collembola</taxon>
        <taxon>Symphypleona</taxon>
        <taxon>Sminthuridae</taxon>
        <taxon>Allacma</taxon>
    </lineage>
</organism>
<protein>
    <submittedName>
        <fullName evidence="1">Uncharacterized protein</fullName>
    </submittedName>
</protein>
<sequence length="112" mass="13058">MFSDSAWLVYDCNLKCEFKAQDLQNLESLMRNKNEEQINQEHSDGKYGNSLTHKRELIQAMLIIQIRQVFWKTARNVCRKKAIRIENSGMNACLFSNGVMRLIAFISANTRQ</sequence>
<dbReference type="Proteomes" id="UP000708208">
    <property type="component" value="Unassembled WGS sequence"/>
</dbReference>